<gene>
    <name evidence="1" type="ORF">RM550_13520</name>
</gene>
<organism evidence="1 2">
    <name type="scientific">Streptomyces mooreae</name>
    <dbReference type="NCBI Taxonomy" id="3075523"/>
    <lineage>
        <taxon>Bacteria</taxon>
        <taxon>Bacillati</taxon>
        <taxon>Actinomycetota</taxon>
        <taxon>Actinomycetes</taxon>
        <taxon>Kitasatosporales</taxon>
        <taxon>Streptomycetaceae</taxon>
        <taxon>Streptomyces</taxon>
    </lineage>
</organism>
<dbReference type="InterPro" id="IPR052922">
    <property type="entry name" value="Cytidylate_Kinase-2"/>
</dbReference>
<comment type="caution">
    <text evidence="1">The sequence shown here is derived from an EMBL/GenBank/DDBJ whole genome shotgun (WGS) entry which is preliminary data.</text>
</comment>
<dbReference type="SUPFAM" id="SSF52540">
    <property type="entry name" value="P-loop containing nucleoside triphosphate hydrolases"/>
    <property type="match status" value="1"/>
</dbReference>
<dbReference type="PANTHER" id="PTHR37816">
    <property type="entry name" value="YALI0E33011P"/>
    <property type="match status" value="1"/>
</dbReference>
<evidence type="ECO:0000313" key="2">
    <source>
        <dbReference type="Proteomes" id="UP001180551"/>
    </source>
</evidence>
<keyword evidence="2" id="KW-1185">Reference proteome</keyword>
<dbReference type="EMBL" id="JAVRFE010000015">
    <property type="protein sequence ID" value="MDT0456744.1"/>
    <property type="molecule type" value="Genomic_DNA"/>
</dbReference>
<dbReference type="PANTHER" id="PTHR37816:SF1">
    <property type="entry name" value="TOXIN"/>
    <property type="match status" value="1"/>
</dbReference>
<accession>A0ABU2T6A1</accession>
<dbReference type="Proteomes" id="UP001180551">
    <property type="component" value="Unassembled WGS sequence"/>
</dbReference>
<evidence type="ECO:0000313" key="1">
    <source>
        <dbReference type="EMBL" id="MDT0456744.1"/>
    </source>
</evidence>
<reference evidence="1" key="1">
    <citation type="submission" date="2024-05" db="EMBL/GenBank/DDBJ databases">
        <title>30 novel species of actinomycetes from the DSMZ collection.</title>
        <authorList>
            <person name="Nouioui I."/>
        </authorList>
    </citation>
    <scope>NUCLEOTIDE SEQUENCE</scope>
    <source>
        <strain evidence="1">DSM 41527</strain>
    </source>
</reference>
<proteinExistence type="predicted"/>
<sequence>MGLPHLDLDNLFWGAGWTPVDAVIFQKRAREALGAETWIADGNYGGPVGEMLLGHAELAIWLDLPLRTCLPRLLKRSLRRAARGEELFAGNRETFRHLFARDSILLWGPAHHRQHRRRWRHHLGPNKPHELPVLHLTRSTAVAPALRDMSLLPPAARTVAPCRTP</sequence>
<name>A0ABU2T6A1_9ACTN</name>
<dbReference type="RefSeq" id="WP_311623934.1">
    <property type="nucleotide sequence ID" value="NZ_JAVRFE010000015.1"/>
</dbReference>
<protein>
    <submittedName>
        <fullName evidence="1">Uncharacterized protein</fullName>
    </submittedName>
</protein>
<dbReference type="InterPro" id="IPR027417">
    <property type="entry name" value="P-loop_NTPase"/>
</dbReference>